<organism evidence="1 2">
    <name type="scientific">Citrus sinensis</name>
    <name type="common">Sweet orange</name>
    <name type="synonym">Citrus aurantium var. sinensis</name>
    <dbReference type="NCBI Taxonomy" id="2711"/>
    <lineage>
        <taxon>Eukaryota</taxon>
        <taxon>Viridiplantae</taxon>
        <taxon>Streptophyta</taxon>
        <taxon>Embryophyta</taxon>
        <taxon>Tracheophyta</taxon>
        <taxon>Spermatophyta</taxon>
        <taxon>Magnoliopsida</taxon>
        <taxon>eudicotyledons</taxon>
        <taxon>Gunneridae</taxon>
        <taxon>Pentapetalae</taxon>
        <taxon>rosids</taxon>
        <taxon>malvids</taxon>
        <taxon>Sapindales</taxon>
        <taxon>Rutaceae</taxon>
        <taxon>Aurantioideae</taxon>
        <taxon>Citrus</taxon>
    </lineage>
</organism>
<keyword evidence="2" id="KW-1185">Reference proteome</keyword>
<name>A0ACB8MH40_CITSI</name>
<sequence>MATTDSTQQELALLLGPNPAHFETLISNLMSSSNEHRSHAEVLLSHLRQSHPDALALNLSRMLSSSSLPECRAMSAILLRKHLTRDDSTSFIFTRLAPSTQANLKSVLLVQLQNETNKSIIKKICDAVSELAASVLPDGDWPELIPFIFQCLVTFNDKIQESALLILSRMSQFVGEVLIAHGDTLHEVFSKFLESNNFDLRIAALEATVNFIMNCLPSLGEKERFLDLLPLMMRTLTEALNKGNESSAQEALELLIELAATEPRFLRKQLVDVVGSMLQVAEAEGLEEGTRHLAIEFVVSLAEARERAPGMMRKLPQFIRRLFLVLMNMLLDLEDDPMWHSAETEDEDAGETSDYGFGQECLDRLAISLGGNTILPVASAVFPGFLAAPEWQKHHAVLIALAQIAEGCSKVMIKNLDQVVSMVLNSFQDPHPRVRWAAINAIGQLSTDLGPELQTQFHHRLLPALVGAMDDFQNPRVQAHAASAVLNFSENCTPDILTPYLDGIVSKLLVLLQNGKQMVQEGALTALASVADSSQGQFQKYYDAVMPYLKAILVNANDKSNRMLRAKSMECISLVGMAVGKDKFRDDAKQVMEVLMSLQGSQMEADDPTTSYMLQAWARLCKCLGQEFIPYMSVVMPPLLQSAQLKPDVIITSADSDVDIDDEDESIQTITLGDKRIGIKTSVLEEKATACNMLCCYADELKEGFFPWIDQVAPTLVPLLKFYFHEEVRKAAVSAMPELLRSAKLAVEKGQSQGRNESYVKQLTDYIIPALVEALHKEPEIDICASMLDALNESIQICGLLLDESQVRCIVDEIKQVMIASASRKQERADRAKAEDFDVEEGELLKEENELEEEIFDRVGDCLGTLTKTFRASFLTFFDELSSYLTPMWGKDKTAEERRIAICIFDDVMEHCREAALKYYDTYLPFLLEACNDKHPDVRQAAVYGIGVCAEFGGSVFKPLVGEALSRLNFVIRHPNALHSDNVMAYDNAVSALGKICQFHRDSIDAAQVVPAWLSCLPLKGDLIEAKVVHAQLCSMVERWRYGIFLNLIFFLFLFLMQNYPFLFTVILKNNCISLQVRWGNFRA</sequence>
<reference evidence="2" key="1">
    <citation type="journal article" date="2023" name="Hortic. Res.">
        <title>A chromosome-level phased genome enabling allele-level studies in sweet orange: a case study on citrus Huanglongbing tolerance.</title>
        <authorList>
            <person name="Wu B."/>
            <person name="Yu Q."/>
            <person name="Deng Z."/>
            <person name="Duan Y."/>
            <person name="Luo F."/>
            <person name="Gmitter F. Jr."/>
        </authorList>
    </citation>
    <scope>NUCLEOTIDE SEQUENCE [LARGE SCALE GENOMIC DNA]</scope>
    <source>
        <strain evidence="2">cv. Valencia</strain>
    </source>
</reference>
<gene>
    <name evidence="1" type="ORF">KPL71_009681</name>
</gene>
<protein>
    <submittedName>
        <fullName evidence="1">TOG domain-containing protein</fullName>
    </submittedName>
</protein>
<accession>A0ACB8MH40</accession>
<proteinExistence type="predicted"/>
<evidence type="ECO:0000313" key="2">
    <source>
        <dbReference type="Proteomes" id="UP000829398"/>
    </source>
</evidence>
<dbReference type="EMBL" id="CM039172">
    <property type="protein sequence ID" value="KAH9784510.1"/>
    <property type="molecule type" value="Genomic_DNA"/>
</dbReference>
<evidence type="ECO:0000313" key="1">
    <source>
        <dbReference type="EMBL" id="KAH9784510.1"/>
    </source>
</evidence>
<dbReference type="Proteomes" id="UP000829398">
    <property type="component" value="Chromosome 3"/>
</dbReference>
<comment type="caution">
    <text evidence="1">The sequence shown here is derived from an EMBL/GenBank/DDBJ whole genome shotgun (WGS) entry which is preliminary data.</text>
</comment>